<dbReference type="InterPro" id="IPR005850">
    <property type="entry name" value="GalP_Utransf_C"/>
</dbReference>
<evidence type="ECO:0000256" key="9">
    <source>
        <dbReference type="ARBA" id="ARBA00022833"/>
    </source>
</evidence>
<dbReference type="PANTHER" id="PTHR11943:SF1">
    <property type="entry name" value="GALACTOSE-1-PHOSPHATE URIDYLYLTRANSFERASE"/>
    <property type="match status" value="1"/>
</dbReference>
<dbReference type="InterPro" id="IPR005849">
    <property type="entry name" value="GalP_Utransf_N"/>
</dbReference>
<proteinExistence type="inferred from homology"/>
<reference evidence="18 19" key="1">
    <citation type="submission" date="2018-08" db="EMBL/GenBank/DDBJ databases">
        <title>Thalassotalea euphylliae genome.</title>
        <authorList>
            <person name="Summers S."/>
            <person name="Rice S.A."/>
            <person name="Freckelton M.L."/>
            <person name="Nedved B.T."/>
            <person name="Hadfield M.G."/>
        </authorList>
    </citation>
    <scope>NUCLEOTIDE SEQUENCE [LARGE SCALE GENOMIC DNA]</scope>
    <source>
        <strain evidence="18 19">H1</strain>
    </source>
</reference>
<evidence type="ECO:0000259" key="16">
    <source>
        <dbReference type="Pfam" id="PF01087"/>
    </source>
</evidence>
<dbReference type="InterPro" id="IPR001937">
    <property type="entry name" value="GalP_UDPtransf1"/>
</dbReference>
<evidence type="ECO:0000256" key="14">
    <source>
        <dbReference type="PIRSR" id="PIRSR000808-3"/>
    </source>
</evidence>
<dbReference type="PANTHER" id="PTHR11943">
    <property type="entry name" value="GALACTOSE-1-PHOSPHATE URIDYLYLTRANSFERASE"/>
    <property type="match status" value="1"/>
</dbReference>
<evidence type="ECO:0000256" key="4">
    <source>
        <dbReference type="ARBA" id="ARBA00012384"/>
    </source>
</evidence>
<dbReference type="OrthoDB" id="9769064at2"/>
<keyword evidence="6 15" id="KW-0808">Transferase</keyword>
<feature type="binding site" evidence="14">
    <location>
        <position position="53"/>
    </location>
    <ligand>
        <name>Zn(2+)</name>
        <dbReference type="ChEBI" id="CHEBI:29105"/>
    </ligand>
</feature>
<feature type="binding site" evidence="14">
    <location>
        <position position="56"/>
    </location>
    <ligand>
        <name>Zn(2+)</name>
        <dbReference type="ChEBI" id="CHEBI:29105"/>
    </ligand>
</feature>
<feature type="domain" description="Galactose-1-phosphate uridyl transferase N-terminal" evidence="16">
    <location>
        <begin position="4"/>
        <end position="176"/>
    </location>
</feature>
<evidence type="ECO:0000256" key="12">
    <source>
        <dbReference type="NCBIfam" id="TIGR00209"/>
    </source>
</evidence>
<dbReference type="FunFam" id="3.30.428.10:FF:000002">
    <property type="entry name" value="Galactose-1-phosphate uridylyltransferase"/>
    <property type="match status" value="1"/>
</dbReference>
<evidence type="ECO:0000256" key="1">
    <source>
        <dbReference type="ARBA" id="ARBA00001107"/>
    </source>
</evidence>
<name>A0A3E0TUD2_9GAMM</name>
<feature type="binding site" evidence="14">
    <location>
        <position position="164"/>
    </location>
    <ligand>
        <name>Zn(2+)</name>
        <dbReference type="ChEBI" id="CHEBI:29105"/>
    </ligand>
</feature>
<dbReference type="Pfam" id="PF01087">
    <property type="entry name" value="GalP_UDP_transf"/>
    <property type="match status" value="1"/>
</dbReference>
<keyword evidence="11 15" id="KW-0119">Carbohydrate metabolism</keyword>
<dbReference type="EC" id="2.7.7.12" evidence="4 12"/>
<dbReference type="CDD" id="cd00608">
    <property type="entry name" value="GalT"/>
    <property type="match status" value="1"/>
</dbReference>
<dbReference type="InterPro" id="IPR019779">
    <property type="entry name" value="GalP_UDPtransf1_His-AS"/>
</dbReference>
<feature type="active site" description="Tele-UMP-histidine intermediate" evidence="13">
    <location>
        <position position="166"/>
    </location>
</feature>
<dbReference type="PROSITE" id="PS00117">
    <property type="entry name" value="GAL_P_UDP_TRANSF_I"/>
    <property type="match status" value="1"/>
</dbReference>
<comment type="pathway">
    <text evidence="2 15">Carbohydrate metabolism; galactose metabolism.</text>
</comment>
<dbReference type="AlphaFoldDB" id="A0A3E0TUD2"/>
<evidence type="ECO:0000256" key="7">
    <source>
        <dbReference type="ARBA" id="ARBA00022695"/>
    </source>
</evidence>
<dbReference type="PIRSF" id="PIRSF000808">
    <property type="entry name" value="GalT"/>
    <property type="match status" value="1"/>
</dbReference>
<feature type="domain" description="Galactose-1-phosphate uridyl transferase C-terminal" evidence="17">
    <location>
        <begin position="184"/>
        <end position="346"/>
    </location>
</feature>
<dbReference type="InterPro" id="IPR036265">
    <property type="entry name" value="HIT-like_sf"/>
</dbReference>
<evidence type="ECO:0000313" key="19">
    <source>
        <dbReference type="Proteomes" id="UP000256478"/>
    </source>
</evidence>
<dbReference type="FunFam" id="3.30.428.10:FF:000001">
    <property type="entry name" value="Galactose-1-phosphate uridylyltransferase"/>
    <property type="match status" value="1"/>
</dbReference>
<evidence type="ECO:0000256" key="11">
    <source>
        <dbReference type="ARBA" id="ARBA00023277"/>
    </source>
</evidence>
<evidence type="ECO:0000256" key="10">
    <source>
        <dbReference type="ARBA" id="ARBA00023144"/>
    </source>
</evidence>
<dbReference type="Gene3D" id="3.30.428.10">
    <property type="entry name" value="HIT-like"/>
    <property type="match status" value="2"/>
</dbReference>
<dbReference type="EMBL" id="QUOU01000001">
    <property type="protein sequence ID" value="REL28286.1"/>
    <property type="molecule type" value="Genomic_DNA"/>
</dbReference>
<organism evidence="18 19">
    <name type="scientific">Thalassotalea euphylliae</name>
    <dbReference type="NCBI Taxonomy" id="1655234"/>
    <lineage>
        <taxon>Bacteria</taxon>
        <taxon>Pseudomonadati</taxon>
        <taxon>Pseudomonadota</taxon>
        <taxon>Gammaproteobacteria</taxon>
        <taxon>Alteromonadales</taxon>
        <taxon>Colwelliaceae</taxon>
        <taxon>Thalassotalea</taxon>
    </lineage>
</organism>
<keyword evidence="8 14" id="KW-0479">Metal-binding</keyword>
<dbReference type="Pfam" id="PF02744">
    <property type="entry name" value="GalP_UDP_tr_C"/>
    <property type="match status" value="1"/>
</dbReference>
<dbReference type="UniPathway" id="UPA00214"/>
<evidence type="ECO:0000259" key="17">
    <source>
        <dbReference type="Pfam" id="PF02744"/>
    </source>
</evidence>
<comment type="cofactor">
    <cofactor evidence="14">
        <name>Zn(2+)</name>
        <dbReference type="ChEBI" id="CHEBI:29105"/>
    </cofactor>
    <text evidence="14">Binds 1 zinc ion per subunit.</text>
</comment>
<evidence type="ECO:0000256" key="15">
    <source>
        <dbReference type="RuleBase" id="RU000506"/>
    </source>
</evidence>
<dbReference type="GO" id="GO:0005737">
    <property type="term" value="C:cytoplasm"/>
    <property type="evidence" value="ECO:0007669"/>
    <property type="project" value="TreeGrafter"/>
</dbReference>
<dbReference type="RefSeq" id="WP_116009327.1">
    <property type="nucleotide sequence ID" value="NZ_QUOU01000001.1"/>
</dbReference>
<keyword evidence="9 14" id="KW-0862">Zinc</keyword>
<evidence type="ECO:0000256" key="6">
    <source>
        <dbReference type="ARBA" id="ARBA00022679"/>
    </source>
</evidence>
<evidence type="ECO:0000256" key="8">
    <source>
        <dbReference type="ARBA" id="ARBA00022723"/>
    </source>
</evidence>
<keyword evidence="10 15" id="KW-0299">Galactose metabolism</keyword>
<protein>
    <recommendedName>
        <fullName evidence="5 12">Galactose-1-phosphate uridylyltransferase</fullName>
        <ecNumber evidence="4 12">2.7.7.12</ecNumber>
    </recommendedName>
</protein>
<evidence type="ECO:0000256" key="3">
    <source>
        <dbReference type="ARBA" id="ARBA00010951"/>
    </source>
</evidence>
<dbReference type="Proteomes" id="UP000256478">
    <property type="component" value="Unassembled WGS sequence"/>
</dbReference>
<evidence type="ECO:0000256" key="13">
    <source>
        <dbReference type="PIRSR" id="PIRSR000808-1"/>
    </source>
</evidence>
<evidence type="ECO:0000256" key="5">
    <source>
        <dbReference type="ARBA" id="ARBA00016340"/>
    </source>
</evidence>
<dbReference type="GO" id="GO:0033499">
    <property type="term" value="P:galactose catabolic process via UDP-galactose, Leloir pathway"/>
    <property type="evidence" value="ECO:0007669"/>
    <property type="project" value="TreeGrafter"/>
</dbReference>
<comment type="caution">
    <text evidence="18">The sequence shown here is derived from an EMBL/GenBank/DDBJ whole genome shotgun (WGS) entry which is preliminary data.</text>
</comment>
<comment type="catalytic activity">
    <reaction evidence="1 15">
        <text>alpha-D-galactose 1-phosphate + UDP-alpha-D-glucose = alpha-D-glucose 1-phosphate + UDP-alpha-D-galactose</text>
        <dbReference type="Rhea" id="RHEA:13989"/>
        <dbReference type="ChEBI" id="CHEBI:58336"/>
        <dbReference type="ChEBI" id="CHEBI:58601"/>
        <dbReference type="ChEBI" id="CHEBI:58885"/>
        <dbReference type="ChEBI" id="CHEBI:66914"/>
        <dbReference type="EC" id="2.7.7.12"/>
    </reaction>
</comment>
<evidence type="ECO:0000313" key="18">
    <source>
        <dbReference type="EMBL" id="REL28286.1"/>
    </source>
</evidence>
<dbReference type="NCBIfam" id="NF008724">
    <property type="entry name" value="PRK11720.1"/>
    <property type="match status" value="1"/>
</dbReference>
<keyword evidence="7 15" id="KW-0548">Nucleotidyltransferase</keyword>
<accession>A0A3E0TUD2</accession>
<dbReference type="SUPFAM" id="SSF54197">
    <property type="entry name" value="HIT-like"/>
    <property type="match status" value="2"/>
</dbReference>
<gene>
    <name evidence="18" type="ORF">DXX93_18070</name>
</gene>
<dbReference type="NCBIfam" id="TIGR00209">
    <property type="entry name" value="galT_1"/>
    <property type="match status" value="1"/>
</dbReference>
<dbReference type="GO" id="GO:0008108">
    <property type="term" value="F:UDP-glucose:hexose-1-phosphate uridylyltransferase activity"/>
    <property type="evidence" value="ECO:0007669"/>
    <property type="project" value="UniProtKB-UniRule"/>
</dbReference>
<feature type="binding site" evidence="14">
    <location>
        <position position="115"/>
    </location>
    <ligand>
        <name>Zn(2+)</name>
        <dbReference type="ChEBI" id="CHEBI:29105"/>
    </ligand>
</feature>
<comment type="similarity">
    <text evidence="3 15">Belongs to the galactose-1-phosphate uridylyltransferase type 1 family.</text>
</comment>
<evidence type="ECO:0000256" key="2">
    <source>
        <dbReference type="ARBA" id="ARBA00004947"/>
    </source>
</evidence>
<dbReference type="GO" id="GO:0008270">
    <property type="term" value="F:zinc ion binding"/>
    <property type="evidence" value="ECO:0007669"/>
    <property type="project" value="InterPro"/>
</dbReference>
<sequence length="347" mass="40220">MADKFDPTEHPHRRYNPLINEWVLVSPHRAKRPWQGQVEKLDEDAKPAYDESCYLCSGNTRINGEINDRYEKTFVFTNDFAAIKQDTPVVSTNDPLFKMATEQGESRVICFSPDHSKTLPELSVEEITEVVKTWKVQCEELGRKYNWVQVFENKGAVMGCSNPHPHGQVWAQQQLPTLVSKKSESQAKYFQEHGSNLLADYTKRECEMQDRVVVENDDWVVVVPYWAAWPFETLLLPKFSIQRMTDLTVEQEVTMADIVKQITIKYDNLFNCSFPYSMGWHGAPYDGELHPEWTLHASFFPPLLRNATVRKFMVGYEMMAEAQRDLTAEQAANRLKELSDIHYKEAK</sequence>